<comment type="caution">
    <text evidence="1">The sequence shown here is derived from an EMBL/GenBank/DDBJ whole genome shotgun (WGS) entry which is preliminary data.</text>
</comment>
<dbReference type="AlphaFoldDB" id="A0A7C1SEH0"/>
<dbReference type="EMBL" id="DSTU01000002">
    <property type="protein sequence ID" value="HFJ53253.1"/>
    <property type="molecule type" value="Genomic_DNA"/>
</dbReference>
<dbReference type="EMBL" id="DSLG01000006">
    <property type="protein sequence ID" value="HEA87444.1"/>
    <property type="molecule type" value="Genomic_DNA"/>
</dbReference>
<sequence>MRRGMLLALGVLAVLVLPAGLSARSLMAINLQTGVTQSAGYTFVGVRSVFSGIVGASYERALAGSRYNRGVFSIVVGYQPEQSTLFGFVGGIVPVGMQAGVYDPVSRGAVRLFLDLGGKVRVTGGEQFGLCLTGELRYHFAPGIVFAPAGLSPSIGLLAELGRM</sequence>
<evidence type="ECO:0000313" key="1">
    <source>
        <dbReference type="EMBL" id="HEA87444.1"/>
    </source>
</evidence>
<organism evidence="1">
    <name type="scientific">candidate division WOR-3 bacterium</name>
    <dbReference type="NCBI Taxonomy" id="2052148"/>
    <lineage>
        <taxon>Bacteria</taxon>
        <taxon>Bacteria division WOR-3</taxon>
    </lineage>
</organism>
<reference evidence="1" key="1">
    <citation type="journal article" date="2020" name="mSystems">
        <title>Genome- and Community-Level Interaction Insights into Carbon Utilization and Element Cycling Functions of Hydrothermarchaeota in Hydrothermal Sediment.</title>
        <authorList>
            <person name="Zhou Z."/>
            <person name="Liu Y."/>
            <person name="Xu W."/>
            <person name="Pan J."/>
            <person name="Luo Z.H."/>
            <person name="Li M."/>
        </authorList>
    </citation>
    <scope>NUCLEOTIDE SEQUENCE [LARGE SCALE GENOMIC DNA]</scope>
    <source>
        <strain evidence="1">SpSt-265</strain>
        <strain evidence="2">SpSt-465</strain>
    </source>
</reference>
<name>A0A7C1SEH0_UNCW3</name>
<protein>
    <submittedName>
        <fullName evidence="1">Uncharacterized protein</fullName>
    </submittedName>
</protein>
<accession>A0A7C1SEH0</accession>
<evidence type="ECO:0000313" key="2">
    <source>
        <dbReference type="EMBL" id="HFJ53253.1"/>
    </source>
</evidence>
<gene>
    <name evidence="1" type="ORF">ENP94_05470</name>
    <name evidence="2" type="ORF">ENS16_00985</name>
</gene>
<proteinExistence type="predicted"/>